<evidence type="ECO:0000313" key="2">
    <source>
        <dbReference type="EMBL" id="GLQ30589.1"/>
    </source>
</evidence>
<keyword evidence="3" id="KW-1185">Reference proteome</keyword>
<gene>
    <name evidence="2" type="ORF">GCM10007876_10670</name>
</gene>
<dbReference type="PROSITE" id="PS51257">
    <property type="entry name" value="PROKAR_LIPOPROTEIN"/>
    <property type="match status" value="1"/>
</dbReference>
<sequence length="322" mass="36240">MSKLNWILIPLFALFLSACQTQPTSLPDWITNPLQDSEYISAIGEGASLKEARMNAKQALAAQLLSHVSDELSVLSIEDGEFHRTYTERASSVKFHEIPLPATRYNQATRFDGTYFAQIQVNRQTLQAFLQTNLETLTEENKTLLSNIKSLNNPFEQWWNYETQTQNINALIDQTLIYNSYFTPKNESASELVKEFNSAYNQARNGLILAINDDTPIPGLTKALESQLNEHGILSKKVRQFSSRPELHATLKSKTERLQGDHYATSTLTLDLKSHKGQTIRSISIDAKGVSVASTSDAKQKSYEKLITQLNNENIIERLKGA</sequence>
<organism evidence="2 3">
    <name type="scientific">Litoribrevibacter albus</name>
    <dbReference type="NCBI Taxonomy" id="1473156"/>
    <lineage>
        <taxon>Bacteria</taxon>
        <taxon>Pseudomonadati</taxon>
        <taxon>Pseudomonadota</taxon>
        <taxon>Gammaproteobacteria</taxon>
        <taxon>Oceanospirillales</taxon>
        <taxon>Oceanospirillaceae</taxon>
        <taxon>Litoribrevibacter</taxon>
    </lineage>
</organism>
<evidence type="ECO:0008006" key="4">
    <source>
        <dbReference type="Google" id="ProtNLM"/>
    </source>
</evidence>
<reference evidence="2" key="2">
    <citation type="submission" date="2023-01" db="EMBL/GenBank/DDBJ databases">
        <title>Draft genome sequence of Litoribrevibacter albus strain NBRC 110071.</title>
        <authorList>
            <person name="Sun Q."/>
            <person name="Mori K."/>
        </authorList>
    </citation>
    <scope>NUCLEOTIDE SEQUENCE</scope>
    <source>
        <strain evidence="2">NBRC 110071</strain>
    </source>
</reference>
<protein>
    <recommendedName>
        <fullName evidence="4">LPP20 lipoprotein</fullName>
    </recommendedName>
</protein>
<reference evidence="2" key="1">
    <citation type="journal article" date="2014" name="Int. J. Syst. Evol. Microbiol.">
        <title>Complete genome sequence of Corynebacterium casei LMG S-19264T (=DSM 44701T), isolated from a smear-ripened cheese.</title>
        <authorList>
            <consortium name="US DOE Joint Genome Institute (JGI-PGF)"/>
            <person name="Walter F."/>
            <person name="Albersmeier A."/>
            <person name="Kalinowski J."/>
            <person name="Ruckert C."/>
        </authorList>
    </citation>
    <scope>NUCLEOTIDE SEQUENCE</scope>
    <source>
        <strain evidence="2">NBRC 110071</strain>
    </source>
</reference>
<evidence type="ECO:0000256" key="1">
    <source>
        <dbReference type="SAM" id="SignalP"/>
    </source>
</evidence>
<proteinExistence type="predicted"/>
<accession>A0AA37S9A6</accession>
<dbReference type="AlphaFoldDB" id="A0AA37S9A6"/>
<dbReference type="RefSeq" id="WP_284379676.1">
    <property type="nucleotide sequence ID" value="NZ_BSNM01000006.1"/>
</dbReference>
<feature type="chain" id="PRO_5041457392" description="LPP20 lipoprotein" evidence="1">
    <location>
        <begin position="24"/>
        <end position="322"/>
    </location>
</feature>
<keyword evidence="1" id="KW-0732">Signal</keyword>
<dbReference type="Proteomes" id="UP001161389">
    <property type="component" value="Unassembled WGS sequence"/>
</dbReference>
<dbReference type="Gene3D" id="3.10.28.20">
    <property type="entry name" value="Acetamidase/Formamidase-like domains"/>
    <property type="match status" value="1"/>
</dbReference>
<evidence type="ECO:0000313" key="3">
    <source>
        <dbReference type="Proteomes" id="UP001161389"/>
    </source>
</evidence>
<name>A0AA37S9A6_9GAMM</name>
<comment type="caution">
    <text evidence="2">The sequence shown here is derived from an EMBL/GenBank/DDBJ whole genome shotgun (WGS) entry which is preliminary data.</text>
</comment>
<feature type="signal peptide" evidence="1">
    <location>
        <begin position="1"/>
        <end position="23"/>
    </location>
</feature>
<dbReference type="EMBL" id="BSNM01000006">
    <property type="protein sequence ID" value="GLQ30589.1"/>
    <property type="molecule type" value="Genomic_DNA"/>
</dbReference>